<dbReference type="InterPro" id="IPR001647">
    <property type="entry name" value="HTH_TetR"/>
</dbReference>
<dbReference type="InterPro" id="IPR009057">
    <property type="entry name" value="Homeodomain-like_sf"/>
</dbReference>
<sequence length="210" mass="22976">MATATSIADTEGLAAVTMRRLATELDVATMSIYRHVRSKDQLVFLMADAAFGEDVLPADPPHGWRAQLELVCRVQWTSYRRHPWLAHIVSLTRPLLSVNALAHTEWTMRALDGLGLDPATQLHMATTVANYVRGTATNLEREAQAEQDTGITDDEWMRARGPALTEMLAAGAFPIMSSVAGRSNVNLDLGSLFEFGLARLLDGFAAVMPK</sequence>
<evidence type="ECO:0000259" key="5">
    <source>
        <dbReference type="PROSITE" id="PS50977"/>
    </source>
</evidence>
<dbReference type="Pfam" id="PF02909">
    <property type="entry name" value="TetR_C_1"/>
    <property type="match status" value="1"/>
</dbReference>
<dbReference type="EMBL" id="JADBEM010000001">
    <property type="protein sequence ID" value="MBE1604249.1"/>
    <property type="molecule type" value="Genomic_DNA"/>
</dbReference>
<dbReference type="RefSeq" id="WP_337917475.1">
    <property type="nucleotide sequence ID" value="NZ_BAABJL010000209.1"/>
</dbReference>
<comment type="caution">
    <text evidence="6">The sequence shown here is derived from an EMBL/GenBank/DDBJ whole genome shotgun (WGS) entry which is preliminary data.</text>
</comment>
<evidence type="ECO:0000256" key="1">
    <source>
        <dbReference type="ARBA" id="ARBA00023015"/>
    </source>
</evidence>
<dbReference type="PROSITE" id="PS50977">
    <property type="entry name" value="HTH_TETR_2"/>
    <property type="match status" value="1"/>
</dbReference>
<evidence type="ECO:0000256" key="3">
    <source>
        <dbReference type="ARBA" id="ARBA00023163"/>
    </source>
</evidence>
<dbReference type="Gene3D" id="1.10.357.10">
    <property type="entry name" value="Tetracycline Repressor, domain 2"/>
    <property type="match status" value="1"/>
</dbReference>
<protein>
    <submittedName>
        <fullName evidence="6">AcrR family transcriptional regulator</fullName>
    </submittedName>
</protein>
<dbReference type="GO" id="GO:0003677">
    <property type="term" value="F:DNA binding"/>
    <property type="evidence" value="ECO:0007669"/>
    <property type="project" value="UniProtKB-UniRule"/>
</dbReference>
<feature type="DNA-binding region" description="H-T-H motif" evidence="4">
    <location>
        <begin position="17"/>
        <end position="36"/>
    </location>
</feature>
<dbReference type="Gene3D" id="1.10.10.60">
    <property type="entry name" value="Homeodomain-like"/>
    <property type="match status" value="1"/>
</dbReference>
<evidence type="ECO:0000256" key="2">
    <source>
        <dbReference type="ARBA" id="ARBA00023125"/>
    </source>
</evidence>
<keyword evidence="7" id="KW-1185">Reference proteome</keyword>
<keyword evidence="3" id="KW-0804">Transcription</keyword>
<evidence type="ECO:0000256" key="4">
    <source>
        <dbReference type="PROSITE-ProRule" id="PRU00335"/>
    </source>
</evidence>
<keyword evidence="2 4" id="KW-0238">DNA-binding</keyword>
<gene>
    <name evidence="6" type="ORF">HEB94_001097</name>
</gene>
<dbReference type="InterPro" id="IPR004111">
    <property type="entry name" value="Repressor_TetR_C"/>
</dbReference>
<name>A0A927R7H6_9ACTN</name>
<keyword evidence="1" id="KW-0805">Transcription regulation</keyword>
<dbReference type="GO" id="GO:0045892">
    <property type="term" value="P:negative regulation of DNA-templated transcription"/>
    <property type="evidence" value="ECO:0007669"/>
    <property type="project" value="InterPro"/>
</dbReference>
<evidence type="ECO:0000313" key="6">
    <source>
        <dbReference type="EMBL" id="MBE1604249.1"/>
    </source>
</evidence>
<dbReference type="Proteomes" id="UP000638648">
    <property type="component" value="Unassembled WGS sequence"/>
</dbReference>
<dbReference type="AlphaFoldDB" id="A0A927R7H6"/>
<accession>A0A927R7H6</accession>
<proteinExistence type="predicted"/>
<dbReference type="SUPFAM" id="SSF46689">
    <property type="entry name" value="Homeodomain-like"/>
    <property type="match status" value="1"/>
</dbReference>
<dbReference type="InterPro" id="IPR036271">
    <property type="entry name" value="Tet_transcr_reg_TetR-rel_C_sf"/>
</dbReference>
<evidence type="ECO:0000313" key="7">
    <source>
        <dbReference type="Proteomes" id="UP000638648"/>
    </source>
</evidence>
<dbReference type="SUPFAM" id="SSF48498">
    <property type="entry name" value="Tetracyclin repressor-like, C-terminal domain"/>
    <property type="match status" value="1"/>
</dbReference>
<reference evidence="6" key="1">
    <citation type="submission" date="2020-10" db="EMBL/GenBank/DDBJ databases">
        <title>Sequencing the genomes of 1000 actinobacteria strains.</title>
        <authorList>
            <person name="Klenk H.-P."/>
        </authorList>
    </citation>
    <scope>NUCLEOTIDE SEQUENCE</scope>
    <source>
        <strain evidence="6">DSM 45354</strain>
    </source>
</reference>
<organism evidence="6 7">
    <name type="scientific">Actinopolymorpha pittospori</name>
    <dbReference type="NCBI Taxonomy" id="648752"/>
    <lineage>
        <taxon>Bacteria</taxon>
        <taxon>Bacillati</taxon>
        <taxon>Actinomycetota</taxon>
        <taxon>Actinomycetes</taxon>
        <taxon>Propionibacteriales</taxon>
        <taxon>Actinopolymorphaceae</taxon>
        <taxon>Actinopolymorpha</taxon>
    </lineage>
</organism>
<feature type="domain" description="HTH tetR-type" evidence="5">
    <location>
        <begin position="1"/>
        <end position="54"/>
    </location>
</feature>
<dbReference type="Pfam" id="PF00440">
    <property type="entry name" value="TetR_N"/>
    <property type="match status" value="1"/>
</dbReference>